<dbReference type="EMBL" id="DS469588">
    <property type="protein sequence ID" value="EDO40654.1"/>
    <property type="molecule type" value="Genomic_DNA"/>
</dbReference>
<organism evidence="1 2">
    <name type="scientific">Nematostella vectensis</name>
    <name type="common">Starlet sea anemone</name>
    <dbReference type="NCBI Taxonomy" id="45351"/>
    <lineage>
        <taxon>Eukaryota</taxon>
        <taxon>Metazoa</taxon>
        <taxon>Cnidaria</taxon>
        <taxon>Anthozoa</taxon>
        <taxon>Hexacorallia</taxon>
        <taxon>Actiniaria</taxon>
        <taxon>Edwardsiidae</taxon>
        <taxon>Nematostella</taxon>
    </lineage>
</organism>
<proteinExistence type="predicted"/>
<sequence length="55" mass="6070">MYETGKTAQVAAEMMKFNLTVLGISESRWTGPGQKRLTSGELLLYSGHEQEDAAH</sequence>
<evidence type="ECO:0000313" key="2">
    <source>
        <dbReference type="Proteomes" id="UP000001593"/>
    </source>
</evidence>
<dbReference type="Proteomes" id="UP000001593">
    <property type="component" value="Unassembled WGS sequence"/>
</dbReference>
<dbReference type="InParanoid" id="A7S6I5"/>
<gene>
    <name evidence="1" type="ORF">NEMVEDRAFT_v1g59725</name>
</gene>
<protein>
    <submittedName>
        <fullName evidence="1">Uncharacterized protein</fullName>
    </submittedName>
</protein>
<accession>A7S6I5</accession>
<feature type="non-terminal residue" evidence="1">
    <location>
        <position position="55"/>
    </location>
</feature>
<dbReference type="HOGENOM" id="CLU_3038416_0_0_1"/>
<keyword evidence="2" id="KW-1185">Reference proteome</keyword>
<reference evidence="1 2" key="1">
    <citation type="journal article" date="2007" name="Science">
        <title>Sea anemone genome reveals ancestral eumetazoan gene repertoire and genomic organization.</title>
        <authorList>
            <person name="Putnam N.H."/>
            <person name="Srivastava M."/>
            <person name="Hellsten U."/>
            <person name="Dirks B."/>
            <person name="Chapman J."/>
            <person name="Salamov A."/>
            <person name="Terry A."/>
            <person name="Shapiro H."/>
            <person name="Lindquist E."/>
            <person name="Kapitonov V.V."/>
            <person name="Jurka J."/>
            <person name="Genikhovich G."/>
            <person name="Grigoriev I.V."/>
            <person name="Lucas S.M."/>
            <person name="Steele R.E."/>
            <person name="Finnerty J.R."/>
            <person name="Technau U."/>
            <person name="Martindale M.Q."/>
            <person name="Rokhsar D.S."/>
        </authorList>
    </citation>
    <scope>NUCLEOTIDE SEQUENCE [LARGE SCALE GENOMIC DNA]</scope>
    <source>
        <strain evidence="2">CH2 X CH6</strain>
    </source>
</reference>
<name>A7S6I5_NEMVE</name>
<dbReference type="AlphaFoldDB" id="A7S6I5"/>
<dbReference type="PhylomeDB" id="A7S6I5"/>
<evidence type="ECO:0000313" key="1">
    <source>
        <dbReference type="EMBL" id="EDO40654.1"/>
    </source>
</evidence>